<keyword evidence="3" id="KW-1185">Reference proteome</keyword>
<evidence type="ECO:0000256" key="1">
    <source>
        <dbReference type="SAM" id="Phobius"/>
    </source>
</evidence>
<keyword evidence="1" id="KW-1133">Transmembrane helix</keyword>
<proteinExistence type="predicted"/>
<feature type="transmembrane region" description="Helical" evidence="1">
    <location>
        <begin position="108"/>
        <end position="125"/>
    </location>
</feature>
<dbReference type="Gene3D" id="2.60.120.260">
    <property type="entry name" value="Galactose-binding domain-like"/>
    <property type="match status" value="1"/>
</dbReference>
<dbReference type="PANTHER" id="PTHR37422:SF13">
    <property type="entry name" value="LIPOPOLYSACCHARIDE BIOSYNTHESIS PROTEIN PA4999-RELATED"/>
    <property type="match status" value="1"/>
</dbReference>
<feature type="transmembrane region" description="Helical" evidence="1">
    <location>
        <begin position="614"/>
        <end position="633"/>
    </location>
</feature>
<feature type="transmembrane region" description="Helical" evidence="1">
    <location>
        <begin position="307"/>
        <end position="328"/>
    </location>
</feature>
<feature type="transmembrane region" description="Helical" evidence="1">
    <location>
        <begin position="588"/>
        <end position="607"/>
    </location>
</feature>
<dbReference type="Proteomes" id="UP000252884">
    <property type="component" value="Unassembled WGS sequence"/>
</dbReference>
<comment type="caution">
    <text evidence="2">The sequence shown here is derived from an EMBL/GenBank/DDBJ whole genome shotgun (WGS) entry which is preliminary data.</text>
</comment>
<feature type="transmembrane region" description="Helical" evidence="1">
    <location>
        <begin position="48"/>
        <end position="72"/>
    </location>
</feature>
<dbReference type="PANTHER" id="PTHR37422">
    <property type="entry name" value="TEICHURONIC ACID BIOSYNTHESIS PROTEIN TUAE"/>
    <property type="match status" value="1"/>
</dbReference>
<reference evidence="2 3" key="1">
    <citation type="submission" date="2018-07" db="EMBL/GenBank/DDBJ databases">
        <title>Genomic Encyclopedia of Type Strains, Phase IV (KMG-IV): sequencing the most valuable type-strain genomes for metagenomic binning, comparative biology and taxonomic classification.</title>
        <authorList>
            <person name="Goeker M."/>
        </authorList>
    </citation>
    <scope>NUCLEOTIDE SEQUENCE [LARGE SCALE GENOMIC DNA]</scope>
    <source>
        <strain evidence="2 3">DSM 21634</strain>
    </source>
</reference>
<keyword evidence="1" id="KW-0812">Transmembrane</keyword>
<evidence type="ECO:0008006" key="4">
    <source>
        <dbReference type="Google" id="ProtNLM"/>
    </source>
</evidence>
<protein>
    <recommendedName>
        <fullName evidence="4">O-antigen ligase-like membrane protein</fullName>
    </recommendedName>
</protein>
<evidence type="ECO:0000313" key="3">
    <source>
        <dbReference type="Proteomes" id="UP000252884"/>
    </source>
</evidence>
<dbReference type="AlphaFoldDB" id="A0A368YB23"/>
<feature type="transmembrane region" description="Helical" evidence="1">
    <location>
        <begin position="214"/>
        <end position="240"/>
    </location>
</feature>
<keyword evidence="1" id="KW-0472">Membrane</keyword>
<dbReference type="OrthoDB" id="283584at2"/>
<dbReference type="EMBL" id="QPJK01000001">
    <property type="protein sequence ID" value="RCW76536.1"/>
    <property type="molecule type" value="Genomic_DNA"/>
</dbReference>
<feature type="transmembrane region" description="Helical" evidence="1">
    <location>
        <begin position="175"/>
        <end position="194"/>
    </location>
</feature>
<sequence>MARRGANALAALACGALALWLAGRHPLAPVLACALCLLWLGAAWQWPRLWLVVVPAGMPWLSLAPWTGWIAADETDLLILAALAAGHARLAMQGPPASAPARWPWHDALLLALGLSLLAGLWVAWADLQRLPPHASGPYTSFENSLRVGKSLAYALLAVPLLRDALQRSAVSVQRGLATGLVCGLGAFALGVLWERAALPGLLNFASDYRTAGLFWEMHVGGAAIDGYLALAVPFAVWAVVSARRPLAWAAAALLALVLAYVCLTTFARGVYGAVAGGLAVVGLLLHRQPRGALADAGPPWRRRANALLRVLLVAQVLLMALASSFLFDRLGDTKEDFGSRLSHWMRGVSVLQTPSAWLAGIGLGRLPEHYADIDRAGEFPGAAVALADPERPGGQFLRLYGPPTRQQLAGRYALTQQVTLVPGARYRVGLDVRVAQPTRLRILVCVRHLIYEGDCQTRHLTVRSGASGAWQHVELGLVGPPFEAGAAWALRRVSLELAVTRPGGAVDVDNLSLVAGAQPVALRNAGFEQGLAQWFPAVDGYFLPWHIDNLYLEWLIERGALALLVFAALVAWALWRLSFGAARGQPLAPYLAAGLAGACALGLVSSIMDMPRVAFLFLLLLFVSLHLPPAAAATGPPAHV</sequence>
<dbReference type="RefSeq" id="WP_114466584.1">
    <property type="nucleotide sequence ID" value="NZ_QPJK01000001.1"/>
</dbReference>
<feature type="transmembrane region" description="Helical" evidence="1">
    <location>
        <begin position="556"/>
        <end position="576"/>
    </location>
</feature>
<evidence type="ECO:0000313" key="2">
    <source>
        <dbReference type="EMBL" id="RCW76536.1"/>
    </source>
</evidence>
<gene>
    <name evidence="2" type="ORF">DES41_1011144</name>
</gene>
<organism evidence="2 3">
    <name type="scientific">Pseudorhodoferax soli</name>
    <dbReference type="NCBI Taxonomy" id="545864"/>
    <lineage>
        <taxon>Bacteria</taxon>
        <taxon>Pseudomonadati</taxon>
        <taxon>Pseudomonadota</taxon>
        <taxon>Betaproteobacteria</taxon>
        <taxon>Burkholderiales</taxon>
        <taxon>Comamonadaceae</taxon>
    </lineage>
</organism>
<accession>A0A368YB23</accession>
<feature type="transmembrane region" description="Helical" evidence="1">
    <location>
        <begin position="247"/>
        <end position="264"/>
    </location>
</feature>
<dbReference type="InterPro" id="IPR051533">
    <property type="entry name" value="WaaL-like"/>
</dbReference>
<name>A0A368YB23_9BURK</name>